<keyword evidence="2 6" id="KW-0812">Transmembrane</keyword>
<evidence type="ECO:0000256" key="2">
    <source>
        <dbReference type="ARBA" id="ARBA00022692"/>
    </source>
</evidence>
<accession>A0A316VTU3</accession>
<feature type="domain" description="Sugar phosphate transporter" evidence="7">
    <location>
        <begin position="86"/>
        <end position="389"/>
    </location>
</feature>
<gene>
    <name evidence="8" type="ORF">IE81DRAFT_64048</name>
</gene>
<dbReference type="SUPFAM" id="SSF103481">
    <property type="entry name" value="Multidrug resistance efflux transporter EmrE"/>
    <property type="match status" value="1"/>
</dbReference>
<feature type="transmembrane region" description="Helical" evidence="6">
    <location>
        <begin position="215"/>
        <end position="233"/>
    </location>
</feature>
<evidence type="ECO:0000313" key="8">
    <source>
        <dbReference type="EMBL" id="PWN38915.1"/>
    </source>
</evidence>
<evidence type="ECO:0000256" key="1">
    <source>
        <dbReference type="ARBA" id="ARBA00004141"/>
    </source>
</evidence>
<dbReference type="AlphaFoldDB" id="A0A316VTU3"/>
<dbReference type="GeneID" id="37039373"/>
<keyword evidence="9" id="KW-1185">Reference proteome</keyword>
<evidence type="ECO:0000259" key="7">
    <source>
        <dbReference type="Pfam" id="PF03151"/>
    </source>
</evidence>
<reference evidence="8 9" key="1">
    <citation type="journal article" date="2018" name="Mol. Biol. Evol.">
        <title>Broad Genomic Sampling Reveals a Smut Pathogenic Ancestry of the Fungal Clade Ustilaginomycotina.</title>
        <authorList>
            <person name="Kijpornyongpan T."/>
            <person name="Mondo S.J."/>
            <person name="Barry K."/>
            <person name="Sandor L."/>
            <person name="Lee J."/>
            <person name="Lipzen A."/>
            <person name="Pangilinan J."/>
            <person name="LaButti K."/>
            <person name="Hainaut M."/>
            <person name="Henrissat B."/>
            <person name="Grigoriev I.V."/>
            <person name="Spatafora J.W."/>
            <person name="Aime M.C."/>
        </authorList>
    </citation>
    <scope>NUCLEOTIDE SEQUENCE [LARGE SCALE GENOMIC DNA]</scope>
    <source>
        <strain evidence="8 9">MCA 4658</strain>
    </source>
</reference>
<dbReference type="OrthoDB" id="1588579at2759"/>
<dbReference type="STRING" id="1522189.A0A316VTU3"/>
<feature type="transmembrane region" description="Helical" evidence="6">
    <location>
        <begin position="190"/>
        <end position="209"/>
    </location>
</feature>
<comment type="subcellular location">
    <subcellularLocation>
        <location evidence="1">Membrane</location>
        <topology evidence="1">Multi-pass membrane protein</topology>
    </subcellularLocation>
</comment>
<sequence length="519" mass="55214">MLPTSSTGRAAALAAAARPKSHAGQPVPVRQRLVASLPSREMSRFLAACLAWYMASALSSNTSKALLSAPRRKSEAAALPPLSAPFPYPVSLTLIQFLFVHIFCAMAASRTLTSFIGLRTPLAKLQQPSWNRIREMGTLSIFNAVGHALSSLAISRVPVSTVHTIKALTPLFTVLSFRLLFAVVYPFRTYASLCPLTLGVMMACTGMAFNADDLLGLMAALASTLVFVANNILSKKVLTKGGHGPGEGEKTDKYSVLYYSSGISCVIMLPMVMYADLPSMLAAAVTPDDPLQKERLHDHLLETSTGVRGMQATALGVMWGLTVNGIVHFAQNVIAFSVLGLVSPVTYSIAGLCKRIFVIVVAIIWFGQSVSTLQWLGIFLTFLGLYLYNDAKTRSSNAAGDAKIRRDDRQTLPVTRGDLPTEHIALPRLHHAAPLSNLALGNNPESSAGPSRPSQGHGTAFVSSGQHANARHGPSHSAGFKDFIGAANAFDPRGSIPTPPPSGQNSDDGADGNAGRKRD</sequence>
<feature type="region of interest" description="Disordered" evidence="5">
    <location>
        <begin position="437"/>
        <end position="519"/>
    </location>
</feature>
<dbReference type="Pfam" id="PF03151">
    <property type="entry name" value="TPT"/>
    <property type="match status" value="1"/>
</dbReference>
<feature type="region of interest" description="Disordered" evidence="5">
    <location>
        <begin position="398"/>
        <end position="417"/>
    </location>
</feature>
<evidence type="ECO:0000256" key="3">
    <source>
        <dbReference type="ARBA" id="ARBA00022989"/>
    </source>
</evidence>
<dbReference type="RefSeq" id="XP_025366075.1">
    <property type="nucleotide sequence ID" value="XM_025517503.1"/>
</dbReference>
<keyword evidence="4 6" id="KW-0472">Membrane</keyword>
<dbReference type="FunCoup" id="A0A316VTU3">
    <property type="interactions" value="304"/>
</dbReference>
<evidence type="ECO:0000256" key="5">
    <source>
        <dbReference type="SAM" id="MobiDB-lite"/>
    </source>
</evidence>
<dbReference type="InterPro" id="IPR050186">
    <property type="entry name" value="TPT_transporter"/>
</dbReference>
<protein>
    <submittedName>
        <fullName evidence="8">TPT-domain-containing protein</fullName>
    </submittedName>
</protein>
<feature type="transmembrane region" description="Helical" evidence="6">
    <location>
        <begin position="254"/>
        <end position="275"/>
    </location>
</feature>
<evidence type="ECO:0000313" key="9">
    <source>
        <dbReference type="Proteomes" id="UP000245783"/>
    </source>
</evidence>
<keyword evidence="3 6" id="KW-1133">Transmembrane helix</keyword>
<feature type="transmembrane region" description="Helical" evidence="6">
    <location>
        <begin position="317"/>
        <end position="342"/>
    </location>
</feature>
<dbReference type="InterPro" id="IPR037185">
    <property type="entry name" value="EmrE-like"/>
</dbReference>
<dbReference type="InterPro" id="IPR004853">
    <property type="entry name" value="Sugar_P_trans_dom"/>
</dbReference>
<proteinExistence type="predicted"/>
<evidence type="ECO:0000256" key="6">
    <source>
        <dbReference type="SAM" id="Phobius"/>
    </source>
</evidence>
<organism evidence="8 9">
    <name type="scientific">Ceraceosorus guamensis</name>
    <dbReference type="NCBI Taxonomy" id="1522189"/>
    <lineage>
        <taxon>Eukaryota</taxon>
        <taxon>Fungi</taxon>
        <taxon>Dikarya</taxon>
        <taxon>Basidiomycota</taxon>
        <taxon>Ustilaginomycotina</taxon>
        <taxon>Exobasidiomycetes</taxon>
        <taxon>Ceraceosorales</taxon>
        <taxon>Ceraceosoraceae</taxon>
        <taxon>Ceraceosorus</taxon>
    </lineage>
</organism>
<dbReference type="PANTHER" id="PTHR11132">
    <property type="entry name" value="SOLUTE CARRIER FAMILY 35"/>
    <property type="match status" value="1"/>
</dbReference>
<feature type="compositionally biased region" description="Polar residues" evidence="5">
    <location>
        <begin position="439"/>
        <end position="467"/>
    </location>
</feature>
<dbReference type="GO" id="GO:0016020">
    <property type="term" value="C:membrane"/>
    <property type="evidence" value="ECO:0007669"/>
    <property type="project" value="UniProtKB-SubCell"/>
</dbReference>
<name>A0A316VTU3_9BASI</name>
<dbReference type="Proteomes" id="UP000245783">
    <property type="component" value="Unassembled WGS sequence"/>
</dbReference>
<dbReference type="EMBL" id="KZ819517">
    <property type="protein sequence ID" value="PWN38915.1"/>
    <property type="molecule type" value="Genomic_DNA"/>
</dbReference>
<evidence type="ECO:0000256" key="4">
    <source>
        <dbReference type="ARBA" id="ARBA00023136"/>
    </source>
</evidence>
<dbReference type="InParanoid" id="A0A316VTU3"/>